<keyword evidence="4" id="KW-1185">Reference proteome</keyword>
<feature type="compositionally biased region" description="Basic residues" evidence="2">
    <location>
        <begin position="851"/>
        <end position="860"/>
    </location>
</feature>
<evidence type="ECO:0000256" key="2">
    <source>
        <dbReference type="SAM" id="MobiDB-lite"/>
    </source>
</evidence>
<dbReference type="OrthoDB" id="25987at2759"/>
<gene>
    <name evidence="3" type="ORF">DACRYDRAFT_112538</name>
</gene>
<feature type="region of interest" description="Disordered" evidence="2">
    <location>
        <begin position="850"/>
        <end position="886"/>
    </location>
</feature>
<dbReference type="PANTHER" id="PTHR15665:SF1">
    <property type="entry name" value="PROTEIN ASTEROID HOMOLOG 1"/>
    <property type="match status" value="1"/>
</dbReference>
<reference evidence="3 4" key="1">
    <citation type="journal article" date="2012" name="Science">
        <title>The Paleozoic origin of enzymatic lignin decomposition reconstructed from 31 fungal genomes.</title>
        <authorList>
            <person name="Floudas D."/>
            <person name="Binder M."/>
            <person name="Riley R."/>
            <person name="Barry K."/>
            <person name="Blanchette R.A."/>
            <person name="Henrissat B."/>
            <person name="Martinez A.T."/>
            <person name="Otillar R."/>
            <person name="Spatafora J.W."/>
            <person name="Yadav J.S."/>
            <person name="Aerts A."/>
            <person name="Benoit I."/>
            <person name="Boyd A."/>
            <person name="Carlson A."/>
            <person name="Copeland A."/>
            <person name="Coutinho P.M."/>
            <person name="de Vries R.P."/>
            <person name="Ferreira P."/>
            <person name="Findley K."/>
            <person name="Foster B."/>
            <person name="Gaskell J."/>
            <person name="Glotzer D."/>
            <person name="Gorecki P."/>
            <person name="Heitman J."/>
            <person name="Hesse C."/>
            <person name="Hori C."/>
            <person name="Igarashi K."/>
            <person name="Jurgens J.A."/>
            <person name="Kallen N."/>
            <person name="Kersten P."/>
            <person name="Kohler A."/>
            <person name="Kuees U."/>
            <person name="Kumar T.K.A."/>
            <person name="Kuo A."/>
            <person name="LaButti K."/>
            <person name="Larrondo L.F."/>
            <person name="Lindquist E."/>
            <person name="Ling A."/>
            <person name="Lombard V."/>
            <person name="Lucas S."/>
            <person name="Lundell T."/>
            <person name="Martin R."/>
            <person name="McLaughlin D.J."/>
            <person name="Morgenstern I."/>
            <person name="Morin E."/>
            <person name="Murat C."/>
            <person name="Nagy L.G."/>
            <person name="Nolan M."/>
            <person name="Ohm R.A."/>
            <person name="Patyshakuliyeva A."/>
            <person name="Rokas A."/>
            <person name="Ruiz-Duenas F.J."/>
            <person name="Sabat G."/>
            <person name="Salamov A."/>
            <person name="Samejima M."/>
            <person name="Schmutz J."/>
            <person name="Slot J.C."/>
            <person name="St John F."/>
            <person name="Stenlid J."/>
            <person name="Sun H."/>
            <person name="Sun S."/>
            <person name="Syed K."/>
            <person name="Tsang A."/>
            <person name="Wiebenga A."/>
            <person name="Young D."/>
            <person name="Pisabarro A."/>
            <person name="Eastwood D.C."/>
            <person name="Martin F."/>
            <person name="Cullen D."/>
            <person name="Grigoriev I.V."/>
            <person name="Hibbett D.S."/>
        </authorList>
    </citation>
    <scope>NUCLEOTIDE SEQUENCE [LARGE SCALE GENOMIC DNA]</scope>
    <source>
        <strain evidence="3 4">DJM-731 SS1</strain>
    </source>
</reference>
<comment type="similarity">
    <text evidence="1">Belongs to the asteroid family.</text>
</comment>
<accession>M5FP22</accession>
<dbReference type="Gene3D" id="3.40.50.1010">
    <property type="entry name" value="5'-nuclease"/>
    <property type="match status" value="1"/>
</dbReference>
<feature type="compositionally biased region" description="Polar residues" evidence="2">
    <location>
        <begin position="222"/>
        <end position="237"/>
    </location>
</feature>
<protein>
    <recommendedName>
        <fullName evidence="5">PIN domain-like protein</fullName>
    </recommendedName>
</protein>
<feature type="region of interest" description="Disordered" evidence="2">
    <location>
        <begin position="491"/>
        <end position="520"/>
    </location>
</feature>
<dbReference type="STRING" id="1858805.M5FP22"/>
<dbReference type="GeneID" id="63684500"/>
<dbReference type="RefSeq" id="XP_040623631.1">
    <property type="nucleotide sequence ID" value="XM_040769438.1"/>
</dbReference>
<name>M5FP22_DACPD</name>
<feature type="region of interest" description="Disordered" evidence="2">
    <location>
        <begin position="220"/>
        <end position="263"/>
    </location>
</feature>
<dbReference type="InterPro" id="IPR026832">
    <property type="entry name" value="Asteroid"/>
</dbReference>
<dbReference type="AlphaFoldDB" id="M5FP22"/>
<sequence>MGVHGLTSYLKANRSSLAQTLHLAPSIKSADERQQVIVDGWSLIYAVYRAAQLPWVYGGEYAAFEHDIRRLVTAWRGVGLEPVVVFDGPTPQAKFPTVEKRLDQNRKDLLLTYRSGPAGRLSQAGTFVLPPLCYSSCLFALTVHPSNDGTDMFEPVEVHFADSEGDPFTVELARQRSVWVLGTDSDFIVYIGSVCGEGTDNAEGMGYCPLDEMVWVVEDSVPGTSRPDTPSAGSSSAWGDEEEFREVRSRRRKTTRNAGLLPSPGATTHGLKLTFYAPLALSNLLNLPPTHLPLLASFLGTDYTPATMRQHFHPQSNSPVQNVERTANALRTASAQQSSSGTATPSGYNRALDLIMRAIEILALRPPLPSGLAIQLREAIISSTLQYALPVPGEPGVNCAVHPPDACELPQQLVPSAFDDYPAAATKPLYLKAYREGMLAPELLDLIATGTFWPSVFLEDPDAGSVAVWVGREIRQWVYAIVDQAVGVYEEPDPDEMEDEMEDGEEGEETLANGDDDDEDELIPVEEMDSDEEPAWVTSDKRASMRAAAQVRARERRETELYHGYLPEDGVAQPDNSPELRSLHAALWRLRGGRNENASVDGGSAPLSRVMSVVASPPNGRVRRVQVTEYVRRAQAIKPEKVDVRQPIVGDLFPEGWRWMEPSRSSRVNPTQNIPVIVRSESERVRVLLHALQAEGTGIMDPANDWDDATPRWSSEECHLALSTRWAIMKGAEKGGEARWKRSELEALAAVIFPSSDVDREAPSTVPVTPLENRPIALAAQLLHAMENIAWLAQALLISALCGQGECRLSGRALHAALLNATGKITGDAKRWCAAVEQGLGDDMWFEDRRKEKKKGRGGSRSHVGPSGSNGSPFGMFGALEGLPAE</sequence>
<dbReference type="HOGENOM" id="CLU_314230_0_0_1"/>
<dbReference type="InterPro" id="IPR029060">
    <property type="entry name" value="PIN-like_dom_sf"/>
</dbReference>
<dbReference type="Proteomes" id="UP000030653">
    <property type="component" value="Unassembled WGS sequence"/>
</dbReference>
<evidence type="ECO:0008006" key="5">
    <source>
        <dbReference type="Google" id="ProtNLM"/>
    </source>
</evidence>
<dbReference type="EMBL" id="JH795881">
    <property type="protein sequence ID" value="EJT96733.1"/>
    <property type="molecule type" value="Genomic_DNA"/>
</dbReference>
<dbReference type="OMA" id="PWIYGGE"/>
<evidence type="ECO:0000313" key="3">
    <source>
        <dbReference type="EMBL" id="EJT96733.1"/>
    </source>
</evidence>
<dbReference type="SUPFAM" id="SSF88723">
    <property type="entry name" value="PIN domain-like"/>
    <property type="match status" value="1"/>
</dbReference>
<evidence type="ECO:0000256" key="1">
    <source>
        <dbReference type="ARBA" id="ARBA00007398"/>
    </source>
</evidence>
<proteinExistence type="inferred from homology"/>
<organism evidence="3 4">
    <name type="scientific">Dacryopinax primogenitus (strain DJM 731)</name>
    <name type="common">Brown rot fungus</name>
    <dbReference type="NCBI Taxonomy" id="1858805"/>
    <lineage>
        <taxon>Eukaryota</taxon>
        <taxon>Fungi</taxon>
        <taxon>Dikarya</taxon>
        <taxon>Basidiomycota</taxon>
        <taxon>Agaricomycotina</taxon>
        <taxon>Dacrymycetes</taxon>
        <taxon>Dacrymycetales</taxon>
        <taxon>Dacrymycetaceae</taxon>
        <taxon>Dacryopinax</taxon>
    </lineage>
</organism>
<dbReference type="PANTHER" id="PTHR15665">
    <property type="entry name" value="ASTEROID PROTEIN"/>
    <property type="match status" value="1"/>
</dbReference>
<evidence type="ECO:0000313" key="4">
    <source>
        <dbReference type="Proteomes" id="UP000030653"/>
    </source>
</evidence>